<accession>A0A0S7YBS5</accession>
<evidence type="ECO:0000313" key="2">
    <source>
        <dbReference type="Proteomes" id="UP000051012"/>
    </source>
</evidence>
<proteinExistence type="predicted"/>
<dbReference type="Proteomes" id="UP000051012">
    <property type="component" value="Unassembled WGS sequence"/>
</dbReference>
<feature type="non-terminal residue" evidence="1">
    <location>
        <position position="1"/>
    </location>
</feature>
<comment type="caution">
    <text evidence="1">The sequence shown here is derived from an EMBL/GenBank/DDBJ whole genome shotgun (WGS) entry which is preliminary data.</text>
</comment>
<gene>
    <name evidence="1" type="ORF">AMJ52_07065</name>
</gene>
<sequence>KRWHERARRLAKALASDLVLYNKDKVAQGLSEGTLAELLGPEIRRSWEYYCQQIPKHIVDSTEYFKEQLNKIVGKGKEIFK</sequence>
<dbReference type="AlphaFoldDB" id="A0A0S7YBS5"/>
<name>A0A0S7YBS5_UNCT6</name>
<evidence type="ECO:0000313" key="1">
    <source>
        <dbReference type="EMBL" id="KPJ72226.1"/>
    </source>
</evidence>
<dbReference type="EMBL" id="LJNI01000090">
    <property type="protein sequence ID" value="KPJ72226.1"/>
    <property type="molecule type" value="Genomic_DNA"/>
</dbReference>
<organism evidence="1 2">
    <name type="scientific">candidate division TA06 bacterium DG_78</name>
    <dbReference type="NCBI Taxonomy" id="1703772"/>
    <lineage>
        <taxon>Bacteria</taxon>
        <taxon>Bacteria division TA06</taxon>
    </lineage>
</organism>
<protein>
    <submittedName>
        <fullName evidence="1">Uncharacterized protein</fullName>
    </submittedName>
</protein>
<reference evidence="1 2" key="1">
    <citation type="journal article" date="2015" name="Microbiome">
        <title>Genomic resolution of linkages in carbon, nitrogen, and sulfur cycling among widespread estuary sediment bacteria.</title>
        <authorList>
            <person name="Baker B.J."/>
            <person name="Lazar C.S."/>
            <person name="Teske A.P."/>
            <person name="Dick G.J."/>
        </authorList>
    </citation>
    <scope>NUCLEOTIDE SEQUENCE [LARGE SCALE GENOMIC DNA]</scope>
    <source>
        <strain evidence="1">DG_78</strain>
    </source>
</reference>